<sequence>MNYTVLGGFCQMVFVKTHKREYIFMFFYSVALSSWFEYK</sequence>
<evidence type="ECO:0000256" key="1">
    <source>
        <dbReference type="SAM" id="Phobius"/>
    </source>
</evidence>
<feature type="transmembrane region" description="Helical" evidence="1">
    <location>
        <begin position="22"/>
        <end position="38"/>
    </location>
</feature>
<keyword evidence="1" id="KW-1133">Transmembrane helix</keyword>
<evidence type="ECO:0000313" key="2">
    <source>
        <dbReference type="EMBL" id="EFD93678.1"/>
    </source>
</evidence>
<accession>D3LVM5</accession>
<dbReference type="Proteomes" id="UP000003242">
    <property type="component" value="Unassembled WGS sequence"/>
</dbReference>
<dbReference type="EMBL" id="ADGP01000021">
    <property type="protein sequence ID" value="EFD93678.1"/>
    <property type="molecule type" value="Genomic_DNA"/>
</dbReference>
<organism evidence="2 3">
    <name type="scientific">Megasphaera lornae</name>
    <dbReference type="NCBI Taxonomy" id="1000568"/>
    <lineage>
        <taxon>Bacteria</taxon>
        <taxon>Bacillati</taxon>
        <taxon>Bacillota</taxon>
        <taxon>Negativicutes</taxon>
        <taxon>Veillonellales</taxon>
        <taxon>Veillonellaceae</taxon>
        <taxon>Megasphaera</taxon>
    </lineage>
</organism>
<reference evidence="3" key="1">
    <citation type="submission" date="2009-12" db="EMBL/GenBank/DDBJ databases">
        <title>Sequence of Clostridiales genomosp. BVAB3 str. UPII9-5.</title>
        <authorList>
            <person name="Madupu R."/>
            <person name="Durkin A.S."/>
            <person name="Torralba M."/>
            <person name="Methe B."/>
            <person name="Sutton G.G."/>
            <person name="Strausberg R.L."/>
            <person name="Nelson K.E."/>
        </authorList>
    </citation>
    <scope>NUCLEOTIDE SEQUENCE [LARGE SCALE GENOMIC DNA]</scope>
    <source>
        <strain evidence="3">28L</strain>
    </source>
</reference>
<keyword evidence="1" id="KW-0812">Transmembrane</keyword>
<comment type="caution">
    <text evidence="2">The sequence shown here is derived from an EMBL/GenBank/DDBJ whole genome shotgun (WGS) entry which is preliminary data.</text>
</comment>
<gene>
    <name evidence="2" type="ORF">HMPREF0889_1031</name>
</gene>
<dbReference type="AlphaFoldDB" id="D3LVM5"/>
<name>D3LVM5_9FIRM</name>
<proteinExistence type="predicted"/>
<evidence type="ECO:0000313" key="3">
    <source>
        <dbReference type="Proteomes" id="UP000003242"/>
    </source>
</evidence>
<protein>
    <submittedName>
        <fullName evidence="2">Uncharacterized protein</fullName>
    </submittedName>
</protein>
<keyword evidence="1" id="KW-0472">Membrane</keyword>